<dbReference type="AlphaFoldDB" id="A0A1W6JWG8"/>
<protein>
    <submittedName>
        <fullName evidence="1">Uncharacterized protein</fullName>
    </submittedName>
</protein>
<dbReference type="Pfam" id="PF21681">
    <property type="entry name" value="Csa5_I-A"/>
    <property type="match status" value="1"/>
</dbReference>
<dbReference type="OrthoDB" id="41039at2157"/>
<dbReference type="InterPro" id="IPR048642">
    <property type="entry name" value="Csa5_I-A"/>
</dbReference>
<dbReference type="GeneID" id="41589270"/>
<accession>A0A1W6JWG8</accession>
<keyword evidence="2" id="KW-1185">Reference proteome</keyword>
<dbReference type="Gene3D" id="1.20.120.1610">
    <property type="match status" value="2"/>
</dbReference>
<dbReference type="EMBL" id="CP020477">
    <property type="protein sequence ID" value="ARM74582.1"/>
    <property type="molecule type" value="Genomic_DNA"/>
</dbReference>
<reference evidence="1 2" key="1">
    <citation type="submission" date="2017-03" db="EMBL/GenBank/DDBJ databases">
        <title>Sulfur activation and transportation mechanism of thermophilic Archaea Acidianus manzaensis YN-25.</title>
        <authorList>
            <person name="Ma Y."/>
            <person name="Yang Y."/>
            <person name="Xia J."/>
        </authorList>
    </citation>
    <scope>NUCLEOTIDE SEQUENCE [LARGE SCALE GENOMIC DNA]</scope>
    <source>
        <strain evidence="1 2">YN-25</strain>
    </source>
</reference>
<organism evidence="1 2">
    <name type="scientific">Acidianus manzaensis</name>
    <dbReference type="NCBI Taxonomy" id="282676"/>
    <lineage>
        <taxon>Archaea</taxon>
        <taxon>Thermoproteota</taxon>
        <taxon>Thermoprotei</taxon>
        <taxon>Sulfolobales</taxon>
        <taxon>Sulfolobaceae</taxon>
        <taxon>Acidianus</taxon>
    </lineage>
</organism>
<evidence type="ECO:0000313" key="1">
    <source>
        <dbReference type="EMBL" id="ARM74582.1"/>
    </source>
</evidence>
<dbReference type="KEGG" id="aman:B6F84_00085"/>
<dbReference type="Proteomes" id="UP000193404">
    <property type="component" value="Chromosome"/>
</dbReference>
<gene>
    <name evidence="1" type="ORF">B6F84_00085</name>
</gene>
<dbReference type="RefSeq" id="WP_148690327.1">
    <property type="nucleotide sequence ID" value="NZ_CP020477.1"/>
</dbReference>
<proteinExistence type="predicted"/>
<name>A0A1W6JWG8_9CREN</name>
<evidence type="ECO:0000313" key="2">
    <source>
        <dbReference type="Proteomes" id="UP000193404"/>
    </source>
</evidence>
<dbReference type="STRING" id="282676.B6F84_00085"/>
<sequence>MSTESLESIINKKFKSIVKVFRFYIVLRRFGYIDPLVYSLDVNFLKDLIAQALREYHSYVSSAPQRKMSVFNIKSKKEEVVELPCLLEAKPGDIPEAYVNIYRDMVHKIADNNNYCVTPVMWDREGRSYLAMPTDIKIKEFLENLNNIEYARILAALAMGA</sequence>